<feature type="domain" description="Activator of Hsp90 ATPase homologue 1/2-like C-terminal" evidence="2">
    <location>
        <begin position="18"/>
        <end position="119"/>
    </location>
</feature>
<evidence type="ECO:0000256" key="1">
    <source>
        <dbReference type="ARBA" id="ARBA00006817"/>
    </source>
</evidence>
<protein>
    <submittedName>
        <fullName evidence="3">Polyketide cyclase</fullName>
    </submittedName>
</protein>
<dbReference type="CDD" id="cd08901">
    <property type="entry name" value="SRPBCC_CalC_Aha1-like_8"/>
    <property type="match status" value="1"/>
</dbReference>
<organism evidence="3 4">
    <name type="scientific">Ollibium composti</name>
    <dbReference type="NCBI Taxonomy" id="2675109"/>
    <lineage>
        <taxon>Bacteria</taxon>
        <taxon>Pseudomonadati</taxon>
        <taxon>Pseudomonadota</taxon>
        <taxon>Alphaproteobacteria</taxon>
        <taxon>Hyphomicrobiales</taxon>
        <taxon>Phyllobacteriaceae</taxon>
        <taxon>Ollibium</taxon>
    </lineage>
</organism>
<dbReference type="Pfam" id="PF08327">
    <property type="entry name" value="AHSA1"/>
    <property type="match status" value="1"/>
</dbReference>
<accession>A0ABY2Q9M0</accession>
<evidence type="ECO:0000259" key="2">
    <source>
        <dbReference type="Pfam" id="PF08327"/>
    </source>
</evidence>
<dbReference type="InterPro" id="IPR013538">
    <property type="entry name" value="ASHA1/2-like_C"/>
</dbReference>
<keyword evidence="4" id="KW-1185">Reference proteome</keyword>
<comment type="similarity">
    <text evidence="1">Belongs to the AHA1 family.</text>
</comment>
<dbReference type="Gene3D" id="3.30.530.20">
    <property type="match status" value="1"/>
</dbReference>
<dbReference type="EMBL" id="SSNY01000005">
    <property type="protein sequence ID" value="THF57341.1"/>
    <property type="molecule type" value="Genomic_DNA"/>
</dbReference>
<dbReference type="RefSeq" id="WP_136356693.1">
    <property type="nucleotide sequence ID" value="NZ_SSNY01000005.1"/>
</dbReference>
<dbReference type="InterPro" id="IPR023393">
    <property type="entry name" value="START-like_dom_sf"/>
</dbReference>
<evidence type="ECO:0000313" key="3">
    <source>
        <dbReference type="EMBL" id="THF57341.1"/>
    </source>
</evidence>
<evidence type="ECO:0000313" key="4">
    <source>
        <dbReference type="Proteomes" id="UP000306441"/>
    </source>
</evidence>
<dbReference type="Proteomes" id="UP000306441">
    <property type="component" value="Unassembled WGS sequence"/>
</dbReference>
<dbReference type="SUPFAM" id="SSF55961">
    <property type="entry name" value="Bet v1-like"/>
    <property type="match status" value="1"/>
</dbReference>
<name>A0ABY2Q9M0_9HYPH</name>
<comment type="caution">
    <text evidence="3">The sequence shown here is derived from an EMBL/GenBank/DDBJ whole genome shotgun (WGS) entry which is preliminary data.</text>
</comment>
<gene>
    <name evidence="3" type="ORF">E6C48_09990</name>
</gene>
<sequence>MEVTQPLVARAAMLIRRPPPDCYEAFVDPAITSKFWFSAGSDRLDAGRQVIWTWGMYGVSSTVDVKELVPGHRIVIDWDAGTEHASIVEWLFVPRAGGATFVDIRNHGFTGEPDKQVQQLVDSTDGFSLVVAGAKAWLEHGLKLRLVEDRHPDMLVEGWKPR</sequence>
<reference evidence="3 4" key="1">
    <citation type="submission" date="2019-04" db="EMBL/GenBank/DDBJ databases">
        <title>Mesorhizobium composti sp. nov., isolated from compost.</title>
        <authorList>
            <person name="Lin S.-Y."/>
            <person name="Hameed A."/>
            <person name="Hsieh Y.-T."/>
            <person name="Young C.-C."/>
        </authorList>
    </citation>
    <scope>NUCLEOTIDE SEQUENCE [LARGE SCALE GENOMIC DNA]</scope>
    <source>
        <strain evidence="3 4">CC-YTH430</strain>
    </source>
</reference>
<proteinExistence type="inferred from homology"/>